<evidence type="ECO:0000313" key="3">
    <source>
        <dbReference type="Proteomes" id="UP000314294"/>
    </source>
</evidence>
<sequence length="66" mass="7439">MCGVHLRLLGVWTDGVDKEGDPGVRSRNEPRDQTRAGCVSTAIHRQLEALRDAERRRTNDLPRSDV</sequence>
<organism evidence="2 3">
    <name type="scientific">Liparis tanakae</name>
    <name type="common">Tanaka's snailfish</name>
    <dbReference type="NCBI Taxonomy" id="230148"/>
    <lineage>
        <taxon>Eukaryota</taxon>
        <taxon>Metazoa</taxon>
        <taxon>Chordata</taxon>
        <taxon>Craniata</taxon>
        <taxon>Vertebrata</taxon>
        <taxon>Euteleostomi</taxon>
        <taxon>Actinopterygii</taxon>
        <taxon>Neopterygii</taxon>
        <taxon>Teleostei</taxon>
        <taxon>Neoteleostei</taxon>
        <taxon>Acanthomorphata</taxon>
        <taxon>Eupercaria</taxon>
        <taxon>Perciformes</taxon>
        <taxon>Cottioidei</taxon>
        <taxon>Cottales</taxon>
        <taxon>Liparidae</taxon>
        <taxon>Liparis</taxon>
    </lineage>
</organism>
<dbReference type="AlphaFoldDB" id="A0A4Z2HVJ2"/>
<feature type="region of interest" description="Disordered" evidence="1">
    <location>
        <begin position="16"/>
        <end position="40"/>
    </location>
</feature>
<proteinExistence type="predicted"/>
<protein>
    <submittedName>
        <fullName evidence="2">Uncharacterized protein</fullName>
    </submittedName>
</protein>
<dbReference type="EMBL" id="SRLO01000172">
    <property type="protein sequence ID" value="TNN69688.1"/>
    <property type="molecule type" value="Genomic_DNA"/>
</dbReference>
<reference evidence="2 3" key="1">
    <citation type="submission" date="2019-03" db="EMBL/GenBank/DDBJ databases">
        <title>First draft genome of Liparis tanakae, snailfish: a comprehensive survey of snailfish specific genes.</title>
        <authorList>
            <person name="Kim W."/>
            <person name="Song I."/>
            <person name="Jeong J.-H."/>
            <person name="Kim D."/>
            <person name="Kim S."/>
            <person name="Ryu S."/>
            <person name="Song J.Y."/>
            <person name="Lee S.K."/>
        </authorList>
    </citation>
    <scope>NUCLEOTIDE SEQUENCE [LARGE SCALE GENOMIC DNA]</scope>
    <source>
        <tissue evidence="2">Muscle</tissue>
    </source>
</reference>
<keyword evidence="3" id="KW-1185">Reference proteome</keyword>
<gene>
    <name evidence="2" type="ORF">EYF80_020052</name>
</gene>
<accession>A0A4Z2HVJ2</accession>
<feature type="compositionally biased region" description="Basic and acidic residues" evidence="1">
    <location>
        <begin position="16"/>
        <end position="34"/>
    </location>
</feature>
<name>A0A4Z2HVJ2_9TELE</name>
<dbReference type="Proteomes" id="UP000314294">
    <property type="component" value="Unassembled WGS sequence"/>
</dbReference>
<evidence type="ECO:0000256" key="1">
    <source>
        <dbReference type="SAM" id="MobiDB-lite"/>
    </source>
</evidence>
<comment type="caution">
    <text evidence="2">The sequence shown here is derived from an EMBL/GenBank/DDBJ whole genome shotgun (WGS) entry which is preliminary data.</text>
</comment>
<evidence type="ECO:0000313" key="2">
    <source>
        <dbReference type="EMBL" id="TNN69688.1"/>
    </source>
</evidence>